<dbReference type="CDD" id="cd06587">
    <property type="entry name" value="VOC"/>
    <property type="match status" value="1"/>
</dbReference>
<dbReference type="InterPro" id="IPR037523">
    <property type="entry name" value="VOC_core"/>
</dbReference>
<keyword evidence="3" id="KW-1185">Reference proteome</keyword>
<evidence type="ECO:0000259" key="1">
    <source>
        <dbReference type="PROSITE" id="PS51819"/>
    </source>
</evidence>
<dbReference type="PANTHER" id="PTHR35908">
    <property type="entry name" value="HYPOTHETICAL FUSION PROTEIN"/>
    <property type="match status" value="1"/>
</dbReference>
<dbReference type="GO" id="GO:0051213">
    <property type="term" value="F:dioxygenase activity"/>
    <property type="evidence" value="ECO:0007669"/>
    <property type="project" value="UniProtKB-KW"/>
</dbReference>
<evidence type="ECO:0000313" key="3">
    <source>
        <dbReference type="Proteomes" id="UP000256661"/>
    </source>
</evidence>
<dbReference type="OrthoDB" id="3212826at2"/>
<protein>
    <submittedName>
        <fullName evidence="2">Glyoxalase/bleomycin resistance protein/dioxygenase superfamily protein</fullName>
    </submittedName>
</protein>
<dbReference type="AlphaFoldDB" id="A0A3D9SZR0"/>
<name>A0A3D9SZR0_9ACTN</name>
<dbReference type="PANTHER" id="PTHR35908:SF1">
    <property type="entry name" value="CONSERVED PROTEIN"/>
    <property type="match status" value="1"/>
</dbReference>
<accession>A0A3D9SZR0</accession>
<proteinExistence type="predicted"/>
<reference evidence="2 3" key="1">
    <citation type="submission" date="2018-08" db="EMBL/GenBank/DDBJ databases">
        <title>Sequencing the genomes of 1000 actinobacteria strains.</title>
        <authorList>
            <person name="Klenk H.-P."/>
        </authorList>
    </citation>
    <scope>NUCLEOTIDE SEQUENCE [LARGE SCALE GENOMIC DNA]</scope>
    <source>
        <strain evidence="2 3">DSM 43927</strain>
    </source>
</reference>
<feature type="domain" description="VOC" evidence="1">
    <location>
        <begin position="4"/>
        <end position="113"/>
    </location>
</feature>
<dbReference type="RefSeq" id="WP_116023555.1">
    <property type="nucleotide sequence ID" value="NZ_QTTT01000001.1"/>
</dbReference>
<keyword evidence="2" id="KW-0223">Dioxygenase</keyword>
<comment type="caution">
    <text evidence="2">The sequence shown here is derived from an EMBL/GenBank/DDBJ whole genome shotgun (WGS) entry which is preliminary data.</text>
</comment>
<sequence>MIGRIDEVVVDCADPGPLARFWAGVLGGDPVDRDADWSYVDTAGGLRIAFQRVPEPKLTKNRLHLDIAVDDIGPARERLLSAGATARGEVVVDDQGAFQVMRDPEGNEFCLVH</sequence>
<dbReference type="InterPro" id="IPR041581">
    <property type="entry name" value="Glyoxalase_6"/>
</dbReference>
<dbReference type="Gene3D" id="3.10.180.10">
    <property type="entry name" value="2,3-Dihydroxybiphenyl 1,2-Dioxygenase, domain 1"/>
    <property type="match status" value="1"/>
</dbReference>
<dbReference type="InterPro" id="IPR029068">
    <property type="entry name" value="Glyas_Bleomycin-R_OHBP_Dase"/>
</dbReference>
<keyword evidence="2" id="KW-0560">Oxidoreductase</keyword>
<gene>
    <name evidence="2" type="ORF">DFJ69_3534</name>
</gene>
<dbReference type="PROSITE" id="PS51819">
    <property type="entry name" value="VOC"/>
    <property type="match status" value="1"/>
</dbReference>
<dbReference type="EMBL" id="QTTT01000001">
    <property type="protein sequence ID" value="REE98054.1"/>
    <property type="molecule type" value="Genomic_DNA"/>
</dbReference>
<evidence type="ECO:0000313" key="2">
    <source>
        <dbReference type="EMBL" id="REE98054.1"/>
    </source>
</evidence>
<dbReference type="SUPFAM" id="SSF54593">
    <property type="entry name" value="Glyoxalase/Bleomycin resistance protein/Dihydroxybiphenyl dioxygenase"/>
    <property type="match status" value="1"/>
</dbReference>
<organism evidence="2 3">
    <name type="scientific">Thermomonospora umbrina</name>
    <dbReference type="NCBI Taxonomy" id="111806"/>
    <lineage>
        <taxon>Bacteria</taxon>
        <taxon>Bacillati</taxon>
        <taxon>Actinomycetota</taxon>
        <taxon>Actinomycetes</taxon>
        <taxon>Streptosporangiales</taxon>
        <taxon>Thermomonosporaceae</taxon>
        <taxon>Thermomonospora</taxon>
    </lineage>
</organism>
<dbReference type="Pfam" id="PF18029">
    <property type="entry name" value="Glyoxalase_6"/>
    <property type="match status" value="1"/>
</dbReference>
<dbReference type="Proteomes" id="UP000256661">
    <property type="component" value="Unassembled WGS sequence"/>
</dbReference>